<feature type="domain" description="F5/8 type C" evidence="2">
    <location>
        <begin position="513"/>
        <end position="668"/>
    </location>
</feature>
<dbReference type="Gene3D" id="1.50.10.10">
    <property type="match status" value="1"/>
</dbReference>
<dbReference type="RefSeq" id="XP_023624968.1">
    <property type="nucleotide sequence ID" value="XM_023769200.1"/>
</dbReference>
<dbReference type="AlphaFoldDB" id="A0A2D3UT36"/>
<feature type="signal peptide" evidence="1">
    <location>
        <begin position="1"/>
        <end position="20"/>
    </location>
</feature>
<dbReference type="Gene3D" id="2.60.120.260">
    <property type="entry name" value="Galactose-binding domain-like"/>
    <property type="match status" value="1"/>
</dbReference>
<dbReference type="InterPro" id="IPR008928">
    <property type="entry name" value="6-hairpin_glycosidase_sf"/>
</dbReference>
<protein>
    <recommendedName>
        <fullName evidence="2">F5/8 type C domain-containing protein</fullName>
    </recommendedName>
</protein>
<keyword evidence="1" id="KW-0732">Signal</keyword>
<dbReference type="GO" id="GO:0003824">
    <property type="term" value="F:catalytic activity"/>
    <property type="evidence" value="ECO:0007669"/>
    <property type="project" value="UniProtKB-ARBA"/>
</dbReference>
<dbReference type="PROSITE" id="PS50022">
    <property type="entry name" value="FA58C_3"/>
    <property type="match status" value="1"/>
</dbReference>
<dbReference type="EMBL" id="FJUY01000005">
    <property type="protein sequence ID" value="CZT18078.1"/>
    <property type="molecule type" value="Genomic_DNA"/>
</dbReference>
<proteinExistence type="predicted"/>
<evidence type="ECO:0000313" key="4">
    <source>
        <dbReference type="Proteomes" id="UP000225277"/>
    </source>
</evidence>
<dbReference type="Proteomes" id="UP000225277">
    <property type="component" value="Unassembled WGS sequence"/>
</dbReference>
<dbReference type="GeneID" id="35599104"/>
<dbReference type="STRING" id="112498.A0A2D3UT36"/>
<evidence type="ECO:0000259" key="2">
    <source>
        <dbReference type="PROSITE" id="PS50022"/>
    </source>
</evidence>
<dbReference type="GO" id="GO:0005975">
    <property type="term" value="P:carbohydrate metabolic process"/>
    <property type="evidence" value="ECO:0007669"/>
    <property type="project" value="InterPro"/>
</dbReference>
<feature type="chain" id="PRO_5013797058" description="F5/8 type C domain-containing protein" evidence="1">
    <location>
        <begin position="21"/>
        <end position="668"/>
    </location>
</feature>
<dbReference type="OrthoDB" id="5382128at2759"/>
<dbReference type="InterPro" id="IPR005194">
    <property type="entry name" value="Glyco_hydro_65_C"/>
</dbReference>
<dbReference type="Pfam" id="PF22422">
    <property type="entry name" value="MGH1-like_GH"/>
    <property type="match status" value="1"/>
</dbReference>
<dbReference type="InterPro" id="IPR012341">
    <property type="entry name" value="6hp_glycosidase-like_sf"/>
</dbReference>
<gene>
    <name evidence="3" type="ORF">RCC_03918</name>
</gene>
<reference evidence="3 4" key="1">
    <citation type="submission" date="2016-03" db="EMBL/GenBank/DDBJ databases">
        <authorList>
            <person name="Ploux O."/>
        </authorList>
    </citation>
    <scope>NUCLEOTIDE SEQUENCE [LARGE SCALE GENOMIC DNA]</scope>
    <source>
        <strain evidence="3 4">URUG2</strain>
    </source>
</reference>
<name>A0A2D3UT36_9PEZI</name>
<evidence type="ECO:0000256" key="1">
    <source>
        <dbReference type="SAM" id="SignalP"/>
    </source>
</evidence>
<accession>A0A2D3UT36</accession>
<dbReference type="SUPFAM" id="SSF48208">
    <property type="entry name" value="Six-hairpin glycosidases"/>
    <property type="match status" value="1"/>
</dbReference>
<evidence type="ECO:0000313" key="3">
    <source>
        <dbReference type="EMBL" id="CZT18078.1"/>
    </source>
</evidence>
<dbReference type="InterPro" id="IPR054491">
    <property type="entry name" value="MGH1-like_GH"/>
</dbReference>
<dbReference type="Pfam" id="PF03633">
    <property type="entry name" value="Glyco_hydro_65C"/>
    <property type="match status" value="1"/>
</dbReference>
<dbReference type="InterPro" id="IPR000421">
    <property type="entry name" value="FA58C"/>
</dbReference>
<organism evidence="3 4">
    <name type="scientific">Ramularia collo-cygni</name>
    <dbReference type="NCBI Taxonomy" id="112498"/>
    <lineage>
        <taxon>Eukaryota</taxon>
        <taxon>Fungi</taxon>
        <taxon>Dikarya</taxon>
        <taxon>Ascomycota</taxon>
        <taxon>Pezizomycotina</taxon>
        <taxon>Dothideomycetes</taxon>
        <taxon>Dothideomycetidae</taxon>
        <taxon>Mycosphaerellales</taxon>
        <taxon>Mycosphaerellaceae</taxon>
        <taxon>Ramularia</taxon>
    </lineage>
</organism>
<sequence>MHHKIGLATAAVAFISSSSATLDTAALATRYFGNDSPWYRDRIPYFEISDPSIQDVYYYRWGVYRAHQRDIGQRGYVSTEFLDDVGWQLEPWATLNDATGFHIGEGRWLRDRRYTDDYIRHMYNGGNDRHFTDYMADSVWQRYLVDGDVTSITTHLQAMIDLYEQWDDAFDADKGLYWREPLADATEYTISSIDASGGEDGFTGGYAFRPTINSYMWANALAIANVADLVGESSTAGIFRERASTLKTRFQTDIWNTTLEHFIDRHQRSNEFVQYYQPIRGRELAGLVPWMFGMPDNNSKYNAAWKHILDTSQLRGLNGMRTVEPSYQYYMRQYRYEGTNRECQWNGPVWPYQVTQVLLGMANLLNNYNQTIISKTDYLRELRSYTRIHSNSGKLNLEENYEPDKSGPIVGLARSPHYFHSGYNDLIITGLVGIRPRSDNTLEIHPMIPSNSNISYFRLQDVSYHGRNVAVQWDASGTRYGQGVGLKVEIDGVVVASSATLSRLTAPIAKRAAPAINRSLIAKSVQLGDEYPRGSASSGQDAGKIADAIDGRVWFYPELPNGWDSNTTSTESTQWYNVDFGQATLLVGCELAFFVDDDGGDYALPLSYDILRFDESGEWVKIVGFGESRLVANGITDVSWDGVITNQLRVSFRQPAGKRVRLVEIKAF</sequence>
<keyword evidence="4" id="KW-1185">Reference proteome</keyword>